<dbReference type="AlphaFoldDB" id="B3SEG4"/>
<keyword evidence="3 6" id="KW-0812">Transmembrane</keyword>
<dbReference type="InParanoid" id="B3SEG4"/>
<keyword evidence="8" id="KW-1185">Reference proteome</keyword>
<sequence length="113" mass="12494">MTTLDSVAPAITLAAFQGISFAINYSVSYALLGEYHKYFKEEEDSRWEHREFGIDISILLLCMYLAQILVAFVTGAIIYATNSPITPMIMSSISALCCAIAAAFLDRVPINKF</sequence>
<dbReference type="OrthoDB" id="28755at2759"/>
<dbReference type="Gene3D" id="1.20.1250.20">
    <property type="entry name" value="MFS general substrate transporter like domains"/>
    <property type="match status" value="1"/>
</dbReference>
<dbReference type="SUPFAM" id="SSF103473">
    <property type="entry name" value="MFS general substrate transporter"/>
    <property type="match status" value="1"/>
</dbReference>
<evidence type="ECO:0000313" key="7">
    <source>
        <dbReference type="EMBL" id="EDV18881.1"/>
    </source>
</evidence>
<accession>B3SEG4</accession>
<reference evidence="7 8" key="1">
    <citation type="journal article" date="2008" name="Nature">
        <title>The Trichoplax genome and the nature of placozoans.</title>
        <authorList>
            <person name="Srivastava M."/>
            <person name="Begovic E."/>
            <person name="Chapman J."/>
            <person name="Putnam N.H."/>
            <person name="Hellsten U."/>
            <person name="Kawashima T."/>
            <person name="Kuo A."/>
            <person name="Mitros T."/>
            <person name="Salamov A."/>
            <person name="Carpenter M.L."/>
            <person name="Signorovitch A.Y."/>
            <person name="Moreno M.A."/>
            <person name="Kamm K."/>
            <person name="Grimwood J."/>
            <person name="Schmutz J."/>
            <person name="Shapiro H."/>
            <person name="Grigoriev I.V."/>
            <person name="Buss L.W."/>
            <person name="Schierwater B."/>
            <person name="Dellaporta S.L."/>
            <person name="Rokhsar D.S."/>
        </authorList>
    </citation>
    <scope>NUCLEOTIDE SEQUENCE [LARGE SCALE GENOMIC DNA]</scope>
    <source>
        <strain evidence="7 8">Grell-BS-1999</strain>
    </source>
</reference>
<evidence type="ECO:0000256" key="4">
    <source>
        <dbReference type="ARBA" id="ARBA00022989"/>
    </source>
</evidence>
<dbReference type="GO" id="GO:0016020">
    <property type="term" value="C:membrane"/>
    <property type="evidence" value="ECO:0007669"/>
    <property type="project" value="UniProtKB-SubCell"/>
</dbReference>
<dbReference type="KEGG" id="tad:TRIADDRAFT_62653"/>
<evidence type="ECO:0000313" key="8">
    <source>
        <dbReference type="Proteomes" id="UP000009022"/>
    </source>
</evidence>
<keyword evidence="4 6" id="KW-1133">Transmembrane helix</keyword>
<evidence type="ECO:0000256" key="3">
    <source>
        <dbReference type="ARBA" id="ARBA00022692"/>
    </source>
</evidence>
<dbReference type="PANTHER" id="PTHR19432">
    <property type="entry name" value="SUGAR TRANSPORTER"/>
    <property type="match status" value="1"/>
</dbReference>
<comment type="subcellular location">
    <subcellularLocation>
        <location evidence="1">Membrane</location>
        <topology evidence="1">Multi-pass membrane protein</topology>
    </subcellularLocation>
</comment>
<dbReference type="HOGENOM" id="CLU_015081_2_2_1"/>
<dbReference type="RefSeq" id="XP_002118634.1">
    <property type="nucleotide sequence ID" value="XM_002118598.1"/>
</dbReference>
<keyword evidence="5 6" id="KW-0472">Membrane</keyword>
<evidence type="ECO:0000256" key="6">
    <source>
        <dbReference type="SAM" id="Phobius"/>
    </source>
</evidence>
<dbReference type="GeneID" id="6759848"/>
<organism evidence="7 8">
    <name type="scientific">Trichoplax adhaerens</name>
    <name type="common">Trichoplax reptans</name>
    <dbReference type="NCBI Taxonomy" id="10228"/>
    <lineage>
        <taxon>Eukaryota</taxon>
        <taxon>Metazoa</taxon>
        <taxon>Placozoa</taxon>
        <taxon>Uniplacotomia</taxon>
        <taxon>Trichoplacea</taxon>
        <taxon>Trichoplacidae</taxon>
        <taxon>Trichoplax</taxon>
    </lineage>
</organism>
<proteinExistence type="predicted"/>
<dbReference type="Proteomes" id="UP000009022">
    <property type="component" value="Unassembled WGS sequence"/>
</dbReference>
<evidence type="ECO:0000256" key="5">
    <source>
        <dbReference type="ARBA" id="ARBA00023136"/>
    </source>
</evidence>
<name>B3SEG4_TRIAD</name>
<feature type="transmembrane region" description="Helical" evidence="6">
    <location>
        <begin position="85"/>
        <end position="105"/>
    </location>
</feature>
<dbReference type="EMBL" id="DS985479">
    <property type="protein sequence ID" value="EDV18881.1"/>
    <property type="molecule type" value="Genomic_DNA"/>
</dbReference>
<feature type="transmembrane region" description="Helical" evidence="6">
    <location>
        <begin position="52"/>
        <end position="79"/>
    </location>
</feature>
<dbReference type="InterPro" id="IPR036259">
    <property type="entry name" value="MFS_trans_sf"/>
</dbReference>
<keyword evidence="2" id="KW-0813">Transport</keyword>
<evidence type="ECO:0000256" key="2">
    <source>
        <dbReference type="ARBA" id="ARBA00022448"/>
    </source>
</evidence>
<evidence type="ECO:0000256" key="1">
    <source>
        <dbReference type="ARBA" id="ARBA00004141"/>
    </source>
</evidence>
<protein>
    <submittedName>
        <fullName evidence="7">Uncharacterized protein</fullName>
    </submittedName>
</protein>
<feature type="transmembrane region" description="Helical" evidence="6">
    <location>
        <begin position="6"/>
        <end position="32"/>
    </location>
</feature>
<dbReference type="PANTHER" id="PTHR19432:SF96">
    <property type="entry name" value="MAJOR FACILITATOR SUPERFAMILY (MFS) PROFILE DOMAIN-CONTAINING PROTEIN"/>
    <property type="match status" value="1"/>
</dbReference>
<gene>
    <name evidence="7" type="ORF">TRIADDRAFT_62653</name>
</gene>
<dbReference type="CTD" id="6759848"/>